<accession>A0A9Q3UJT9</accession>
<evidence type="ECO:0000313" key="11">
    <source>
        <dbReference type="Proteomes" id="UP001108027"/>
    </source>
</evidence>
<dbReference type="HAMAP" id="MF_01161">
    <property type="entry name" value="tRNA_Ile_lys_synt"/>
    <property type="match status" value="1"/>
</dbReference>
<comment type="caution">
    <text evidence="10">The sequence shown here is derived from an EMBL/GenBank/DDBJ whole genome shotgun (WGS) entry which is preliminary data.</text>
</comment>
<dbReference type="GO" id="GO:0005737">
    <property type="term" value="C:cytoplasm"/>
    <property type="evidence" value="ECO:0007669"/>
    <property type="project" value="UniProtKB-SubCell"/>
</dbReference>
<comment type="subcellular location">
    <subcellularLocation>
        <location evidence="1 8">Cytoplasm</location>
    </subcellularLocation>
</comment>
<dbReference type="Pfam" id="PF01171">
    <property type="entry name" value="ATP_bind_3"/>
    <property type="match status" value="1"/>
</dbReference>
<dbReference type="GO" id="GO:0006400">
    <property type="term" value="P:tRNA modification"/>
    <property type="evidence" value="ECO:0007669"/>
    <property type="project" value="UniProtKB-UniRule"/>
</dbReference>
<dbReference type="InterPro" id="IPR015262">
    <property type="entry name" value="tRNA_Ile_lys_synt_subst-bd"/>
</dbReference>
<dbReference type="SUPFAM" id="SSF52402">
    <property type="entry name" value="Adenine nucleotide alpha hydrolases-like"/>
    <property type="match status" value="1"/>
</dbReference>
<feature type="binding site" evidence="8">
    <location>
        <begin position="30"/>
        <end position="35"/>
    </location>
    <ligand>
        <name>ATP</name>
        <dbReference type="ChEBI" id="CHEBI:30616"/>
    </ligand>
</feature>
<dbReference type="AlphaFoldDB" id="A0A9Q3UJT9"/>
<keyword evidence="5 8" id="KW-0547">Nucleotide-binding</keyword>
<gene>
    <name evidence="8 10" type="primary">tilS</name>
    <name evidence="10" type="ORF">LL252_04035</name>
</gene>
<reference evidence="10" key="1">
    <citation type="submission" date="2021-10" db="EMBL/GenBank/DDBJ databases">
        <title>The diversity and Nitrogen Metabolism of Culturable Nitrate-Utilizing Bacteria Within the Oxygen Minimum Zone of the Changjiang (Yangtze River)Estuary.</title>
        <authorList>
            <person name="Zhang D."/>
            <person name="Zheng J."/>
            <person name="Liu S."/>
            <person name="He W."/>
        </authorList>
    </citation>
    <scope>NUCLEOTIDE SEQUENCE</scope>
    <source>
        <strain evidence="10">FXH-223</strain>
    </source>
</reference>
<evidence type="ECO:0000256" key="2">
    <source>
        <dbReference type="ARBA" id="ARBA00022490"/>
    </source>
</evidence>
<dbReference type="Gene3D" id="1.20.59.20">
    <property type="match status" value="1"/>
</dbReference>
<evidence type="ECO:0000256" key="3">
    <source>
        <dbReference type="ARBA" id="ARBA00022598"/>
    </source>
</evidence>
<keyword evidence="6 8" id="KW-0067">ATP-binding</keyword>
<evidence type="ECO:0000259" key="9">
    <source>
        <dbReference type="SMART" id="SM00977"/>
    </source>
</evidence>
<evidence type="ECO:0000313" key="10">
    <source>
        <dbReference type="EMBL" id="MCC4307735.1"/>
    </source>
</evidence>
<dbReference type="InterPro" id="IPR012795">
    <property type="entry name" value="tRNA_Ile_lys_synt_N"/>
</dbReference>
<organism evidence="10 11">
    <name type="scientific">Alloalcanivorax marinus</name>
    <dbReference type="NCBI Taxonomy" id="1177169"/>
    <lineage>
        <taxon>Bacteria</taxon>
        <taxon>Pseudomonadati</taxon>
        <taxon>Pseudomonadota</taxon>
        <taxon>Gammaproteobacteria</taxon>
        <taxon>Oceanospirillales</taxon>
        <taxon>Alcanivoracaceae</taxon>
        <taxon>Alloalcanivorax</taxon>
    </lineage>
</organism>
<dbReference type="InterPro" id="IPR011063">
    <property type="entry name" value="TilS/TtcA_N"/>
</dbReference>
<evidence type="ECO:0000256" key="8">
    <source>
        <dbReference type="HAMAP-Rule" id="MF_01161"/>
    </source>
</evidence>
<keyword evidence="11" id="KW-1185">Reference proteome</keyword>
<dbReference type="Pfam" id="PF09179">
    <property type="entry name" value="TilS"/>
    <property type="match status" value="1"/>
</dbReference>
<dbReference type="InterPro" id="IPR012796">
    <property type="entry name" value="Lysidine-tRNA-synth_C"/>
</dbReference>
<name>A0A9Q3UJT9_9GAMM</name>
<comment type="function">
    <text evidence="8">Ligates lysine onto the cytidine present at position 34 of the AUA codon-specific tRNA(Ile) that contains the anticodon CAU, in an ATP-dependent manner. Cytidine is converted to lysidine, thus changing the amino acid specificity of the tRNA from methionine to isoleucine.</text>
</comment>
<dbReference type="EMBL" id="JAJGNA010000003">
    <property type="protein sequence ID" value="MCC4307735.1"/>
    <property type="molecule type" value="Genomic_DNA"/>
</dbReference>
<dbReference type="GO" id="GO:0032267">
    <property type="term" value="F:tRNA(Ile)-lysidine synthase activity"/>
    <property type="evidence" value="ECO:0007669"/>
    <property type="project" value="UniProtKB-EC"/>
</dbReference>
<keyword evidence="2 8" id="KW-0963">Cytoplasm</keyword>
<dbReference type="GO" id="GO:0005524">
    <property type="term" value="F:ATP binding"/>
    <property type="evidence" value="ECO:0007669"/>
    <property type="project" value="UniProtKB-UniRule"/>
</dbReference>
<evidence type="ECO:0000256" key="7">
    <source>
        <dbReference type="ARBA" id="ARBA00048539"/>
    </source>
</evidence>
<dbReference type="Gene3D" id="3.40.50.620">
    <property type="entry name" value="HUPs"/>
    <property type="match status" value="1"/>
</dbReference>
<comment type="domain">
    <text evidence="8">The N-terminal region contains the highly conserved SGGXDS motif, predicted to be a P-loop motif involved in ATP binding.</text>
</comment>
<dbReference type="NCBIfam" id="TIGR02432">
    <property type="entry name" value="lysidine_TilS_N"/>
    <property type="match status" value="1"/>
</dbReference>
<comment type="catalytic activity">
    <reaction evidence="7 8">
        <text>cytidine(34) in tRNA(Ile2) + L-lysine + ATP = lysidine(34) in tRNA(Ile2) + AMP + diphosphate + H(+)</text>
        <dbReference type="Rhea" id="RHEA:43744"/>
        <dbReference type="Rhea" id="RHEA-COMP:10625"/>
        <dbReference type="Rhea" id="RHEA-COMP:10670"/>
        <dbReference type="ChEBI" id="CHEBI:15378"/>
        <dbReference type="ChEBI" id="CHEBI:30616"/>
        <dbReference type="ChEBI" id="CHEBI:32551"/>
        <dbReference type="ChEBI" id="CHEBI:33019"/>
        <dbReference type="ChEBI" id="CHEBI:82748"/>
        <dbReference type="ChEBI" id="CHEBI:83665"/>
        <dbReference type="ChEBI" id="CHEBI:456215"/>
        <dbReference type="EC" id="6.3.4.19"/>
    </reaction>
</comment>
<dbReference type="NCBIfam" id="TIGR02433">
    <property type="entry name" value="lysidine_TilS_C"/>
    <property type="match status" value="1"/>
</dbReference>
<dbReference type="SUPFAM" id="SSF56037">
    <property type="entry name" value="PheT/TilS domain"/>
    <property type="match status" value="1"/>
</dbReference>
<evidence type="ECO:0000256" key="5">
    <source>
        <dbReference type="ARBA" id="ARBA00022741"/>
    </source>
</evidence>
<keyword evidence="3 8" id="KW-0436">Ligase</keyword>
<proteinExistence type="inferred from homology"/>
<dbReference type="SMART" id="SM00977">
    <property type="entry name" value="TilS_C"/>
    <property type="match status" value="1"/>
</dbReference>
<feature type="domain" description="Lysidine-tRNA(Ile) synthetase C-terminal" evidence="9">
    <location>
        <begin position="367"/>
        <end position="437"/>
    </location>
</feature>
<dbReference type="SUPFAM" id="SSF82829">
    <property type="entry name" value="MesJ substrate recognition domain-like"/>
    <property type="match status" value="1"/>
</dbReference>
<dbReference type="Pfam" id="PF11734">
    <property type="entry name" value="TilS_C"/>
    <property type="match status" value="1"/>
</dbReference>
<keyword evidence="4 8" id="KW-0819">tRNA processing</keyword>
<dbReference type="CDD" id="cd01992">
    <property type="entry name" value="TilS_N"/>
    <property type="match status" value="1"/>
</dbReference>
<dbReference type="EC" id="6.3.4.19" evidence="8"/>
<evidence type="ECO:0000256" key="1">
    <source>
        <dbReference type="ARBA" id="ARBA00004496"/>
    </source>
</evidence>
<evidence type="ECO:0000256" key="4">
    <source>
        <dbReference type="ARBA" id="ARBA00022694"/>
    </source>
</evidence>
<dbReference type="Proteomes" id="UP001108027">
    <property type="component" value="Unassembled WGS sequence"/>
</dbReference>
<evidence type="ECO:0000256" key="6">
    <source>
        <dbReference type="ARBA" id="ARBA00022840"/>
    </source>
</evidence>
<dbReference type="PANTHER" id="PTHR43033:SF1">
    <property type="entry name" value="TRNA(ILE)-LYSIDINE SYNTHASE-RELATED"/>
    <property type="match status" value="1"/>
</dbReference>
<sequence length="442" mass="47637">MAPRPDFSLDTLTHDLARRAPPGPLWLAFSGGLDSTVLLHLLARAGLDARLTVAHVDHGLHPDSAAWADHCRRQATALGLAFHGERVVVARAGGLEAGARTARYQALAARAGGATLITAHHRDDQAETLLLRLLRGAGVAGLAAIREHGDWRGLPLWRPLLAVPREALRALAEQGGWPWLEDPSNRDPTLDRNYLRATVLPALAARWPAAPAQLARAAARQAEAADLLAERAAEDAAALGAAPDRLPLTVTALSAARRRNLLRWWLVEAGAGAPGQARLAEIEALLAAPADRAARVEWGGWQLRRFAGQLYLLSRADLAPLDRERVWPPGAGAPTLGAWRLVPDGKDTAGATGARPAVWRPKDAGPLRLVPAAGGERLYRNGCHQRVSELWRAAGVPPWRRAQWPLVYEGETLCCVPGVGVADAWRDRPLEAWALMANRDRD</sequence>
<dbReference type="InterPro" id="IPR014729">
    <property type="entry name" value="Rossmann-like_a/b/a_fold"/>
</dbReference>
<dbReference type="PANTHER" id="PTHR43033">
    <property type="entry name" value="TRNA(ILE)-LYSIDINE SYNTHASE-RELATED"/>
    <property type="match status" value="1"/>
</dbReference>
<protein>
    <recommendedName>
        <fullName evidence="8">tRNA(Ile)-lysidine synthase</fullName>
        <ecNumber evidence="8">6.3.4.19</ecNumber>
    </recommendedName>
    <alternativeName>
        <fullName evidence="8">tRNA(Ile)-2-lysyl-cytidine synthase</fullName>
    </alternativeName>
    <alternativeName>
        <fullName evidence="8">tRNA(Ile)-lysidine synthetase</fullName>
    </alternativeName>
</protein>
<dbReference type="InterPro" id="IPR012094">
    <property type="entry name" value="tRNA_Ile_lys_synt"/>
</dbReference>
<comment type="similarity">
    <text evidence="8">Belongs to the tRNA(Ile)-lysidine synthase family.</text>
</comment>
<dbReference type="RefSeq" id="WP_228233087.1">
    <property type="nucleotide sequence ID" value="NZ_JAJGNA010000003.1"/>
</dbReference>